<dbReference type="GO" id="GO:0016887">
    <property type="term" value="F:ATP hydrolysis activity"/>
    <property type="evidence" value="ECO:0007669"/>
    <property type="project" value="InterPro"/>
</dbReference>
<organism evidence="8 9">
    <name type="scientific">Iocasia fonsfrigidae</name>
    <dbReference type="NCBI Taxonomy" id="2682810"/>
    <lineage>
        <taxon>Bacteria</taxon>
        <taxon>Bacillati</taxon>
        <taxon>Bacillota</taxon>
        <taxon>Clostridia</taxon>
        <taxon>Halanaerobiales</taxon>
        <taxon>Halanaerobiaceae</taxon>
        <taxon>Iocasia</taxon>
    </lineage>
</organism>
<evidence type="ECO:0000256" key="4">
    <source>
        <dbReference type="ARBA" id="ARBA00022705"/>
    </source>
</evidence>
<evidence type="ECO:0000259" key="7">
    <source>
        <dbReference type="SMART" id="SM00382"/>
    </source>
</evidence>
<dbReference type="Gene3D" id="1.10.8.60">
    <property type="match status" value="1"/>
</dbReference>
<dbReference type="SUPFAM" id="SSF52540">
    <property type="entry name" value="P-loop containing nucleoside triphosphate hydrolases"/>
    <property type="match status" value="1"/>
</dbReference>
<dbReference type="GO" id="GO:0005524">
    <property type="term" value="F:ATP binding"/>
    <property type="evidence" value="ECO:0007669"/>
    <property type="project" value="UniProtKB-KW"/>
</dbReference>
<dbReference type="FunFam" id="3.40.50.300:FF:000137">
    <property type="entry name" value="Replication-associated recombination protein A"/>
    <property type="match status" value="1"/>
</dbReference>
<dbReference type="InterPro" id="IPR051314">
    <property type="entry name" value="AAA_ATPase_RarA/MGS1/WRNIP1"/>
</dbReference>
<evidence type="ECO:0000256" key="5">
    <source>
        <dbReference type="ARBA" id="ARBA00022741"/>
    </source>
</evidence>
<dbReference type="PANTHER" id="PTHR13779">
    <property type="entry name" value="WERNER HELICASE-INTERACTING PROTEIN 1 FAMILY MEMBER"/>
    <property type="match status" value="1"/>
</dbReference>
<name>A0A8A7K8E6_9FIRM</name>
<dbReference type="SMART" id="SM00382">
    <property type="entry name" value="AAA"/>
    <property type="match status" value="1"/>
</dbReference>
<feature type="domain" description="AAA+ ATPase" evidence="7">
    <location>
        <begin position="52"/>
        <end position="169"/>
    </location>
</feature>
<evidence type="ECO:0000256" key="6">
    <source>
        <dbReference type="ARBA" id="ARBA00022840"/>
    </source>
</evidence>
<proteinExistence type="inferred from homology"/>
<dbReference type="FunFam" id="1.10.8.60:FF:000029">
    <property type="entry name" value="Replication-associated recombination protein A"/>
    <property type="match status" value="1"/>
</dbReference>
<dbReference type="Gene3D" id="1.20.272.10">
    <property type="match status" value="1"/>
</dbReference>
<dbReference type="GO" id="GO:0000731">
    <property type="term" value="P:DNA synthesis involved in DNA repair"/>
    <property type="evidence" value="ECO:0007669"/>
    <property type="project" value="TreeGrafter"/>
</dbReference>
<keyword evidence="5" id="KW-0547">Nucleotide-binding</keyword>
<dbReference type="InterPro" id="IPR003593">
    <property type="entry name" value="AAA+_ATPase"/>
</dbReference>
<dbReference type="SUPFAM" id="SSF48019">
    <property type="entry name" value="post-AAA+ oligomerization domain-like"/>
    <property type="match status" value="1"/>
</dbReference>
<keyword evidence="4" id="KW-0235">DNA replication</keyword>
<reference evidence="8" key="1">
    <citation type="submission" date="2019-12" db="EMBL/GenBank/DDBJ databases">
        <authorList>
            <person name="zhang j."/>
            <person name="sun C.M."/>
        </authorList>
    </citation>
    <scope>NUCLEOTIDE SEQUENCE</scope>
    <source>
        <strain evidence="8">NS-1</strain>
    </source>
</reference>
<evidence type="ECO:0000313" key="9">
    <source>
        <dbReference type="Proteomes" id="UP000665020"/>
    </source>
</evidence>
<dbReference type="Pfam" id="PF12002">
    <property type="entry name" value="MgsA_C"/>
    <property type="match status" value="1"/>
</dbReference>
<dbReference type="InterPro" id="IPR003959">
    <property type="entry name" value="ATPase_AAA_core"/>
</dbReference>
<dbReference type="FunFam" id="1.20.272.10:FF:000001">
    <property type="entry name" value="Putative AAA family ATPase"/>
    <property type="match status" value="1"/>
</dbReference>
<dbReference type="CDD" id="cd00009">
    <property type="entry name" value="AAA"/>
    <property type="match status" value="1"/>
</dbReference>
<protein>
    <recommendedName>
        <fullName evidence="3">Replication-associated recombination protein A</fullName>
    </recommendedName>
</protein>
<dbReference type="AlphaFoldDB" id="A0A8A7K8E6"/>
<dbReference type="InterPro" id="IPR032423">
    <property type="entry name" value="AAA_assoc_2"/>
</dbReference>
<gene>
    <name evidence="8" type="ORF">GM661_08500</name>
</gene>
<dbReference type="EMBL" id="CP046640">
    <property type="protein sequence ID" value="QTL98016.1"/>
    <property type="molecule type" value="Genomic_DNA"/>
</dbReference>
<evidence type="ECO:0000256" key="1">
    <source>
        <dbReference type="ARBA" id="ARBA00002393"/>
    </source>
</evidence>
<dbReference type="PANTHER" id="PTHR13779:SF7">
    <property type="entry name" value="ATPASE WRNIP1"/>
    <property type="match status" value="1"/>
</dbReference>
<dbReference type="GO" id="GO:0017116">
    <property type="term" value="F:single-stranded DNA helicase activity"/>
    <property type="evidence" value="ECO:0007669"/>
    <property type="project" value="TreeGrafter"/>
</dbReference>
<comment type="similarity">
    <text evidence="2">Belongs to the AAA ATPase family. RarA/MGS1/WRNIP1 subfamily.</text>
</comment>
<comment type="function">
    <text evidence="1">DNA-dependent ATPase that plays important roles in cellular responses to stalled DNA replication processes.</text>
</comment>
<dbReference type="GO" id="GO:0008047">
    <property type="term" value="F:enzyme activator activity"/>
    <property type="evidence" value="ECO:0007669"/>
    <property type="project" value="TreeGrafter"/>
</dbReference>
<dbReference type="Pfam" id="PF16193">
    <property type="entry name" value="AAA_assoc_2"/>
    <property type="match status" value="1"/>
</dbReference>
<dbReference type="FunFam" id="1.10.3710.10:FF:000003">
    <property type="entry name" value="ATPase, AAA family protein"/>
    <property type="match status" value="1"/>
</dbReference>
<dbReference type="InterPro" id="IPR027417">
    <property type="entry name" value="P-loop_NTPase"/>
</dbReference>
<dbReference type="InterPro" id="IPR021886">
    <property type="entry name" value="MgsA_C"/>
</dbReference>
<dbReference type="GO" id="GO:0006261">
    <property type="term" value="P:DNA-templated DNA replication"/>
    <property type="evidence" value="ECO:0007669"/>
    <property type="project" value="TreeGrafter"/>
</dbReference>
<dbReference type="GO" id="GO:0003677">
    <property type="term" value="F:DNA binding"/>
    <property type="evidence" value="ECO:0007669"/>
    <property type="project" value="InterPro"/>
</dbReference>
<dbReference type="Gene3D" id="1.10.3710.10">
    <property type="entry name" value="DNA polymerase III clamp loader subunits, C-terminal domain"/>
    <property type="match status" value="1"/>
</dbReference>
<dbReference type="Gene3D" id="3.40.50.300">
    <property type="entry name" value="P-loop containing nucleotide triphosphate hydrolases"/>
    <property type="match status" value="1"/>
</dbReference>
<evidence type="ECO:0000256" key="3">
    <source>
        <dbReference type="ARBA" id="ARBA00020776"/>
    </source>
</evidence>
<dbReference type="Proteomes" id="UP000665020">
    <property type="component" value="Chromosome"/>
</dbReference>
<evidence type="ECO:0000256" key="2">
    <source>
        <dbReference type="ARBA" id="ARBA00008959"/>
    </source>
</evidence>
<sequence>MIINLFEQKQSEEMADKPLAFRMRPRTLDEVYGQEEIIGEGKLLNRAIKADRLQSLIFYGPPGTGKTSLAYVIANHTEADFIRLNAVTSGVKQLREVIKRAANNLSLHNQKTILFIDEIHRFNKSQQDALLPAVEKGTIIMVGATTENPYFEVNSPLLSRSRIFSLKPLQDKEIISILKRALSDKERGLGDYEIGIGKKELEYIADLAAGDARTALNALELAVLTTPLDEDGLITINKEVIAESLQKKVLNYDKNGDNHYDNISAFIKSIRGSDPDAALFWLAKMIVAGEDPRFIARRVIVHAAEDIGLADPAALEIAVAAAQAVEHVGFPEARIPLAEAVLYLATAPKSNSVVRAIDTAVNYVQNNPTGSVPLHLRDVHYQGAETLGHGKQYKYPHDYPDNYVKQQYLPDGLDGLEFYQPGTEGKEIAIKERMIKLYKRNVGRTDE</sequence>
<keyword evidence="9" id="KW-1185">Reference proteome</keyword>
<keyword evidence="6" id="KW-0067">ATP-binding</keyword>
<dbReference type="KEGG" id="ifn:GM661_08500"/>
<evidence type="ECO:0000313" key="8">
    <source>
        <dbReference type="EMBL" id="QTL98016.1"/>
    </source>
</evidence>
<dbReference type="CDD" id="cd18139">
    <property type="entry name" value="HLD_clamp_RarA"/>
    <property type="match status" value="1"/>
</dbReference>
<dbReference type="InterPro" id="IPR008921">
    <property type="entry name" value="DNA_pol3_clamp-load_cplx_C"/>
</dbReference>
<accession>A0A8A7K8E6</accession>
<dbReference type="Pfam" id="PF00004">
    <property type="entry name" value="AAA"/>
    <property type="match status" value="1"/>
</dbReference>